<evidence type="ECO:0000313" key="1">
    <source>
        <dbReference type="EMBL" id="MBF4807448.1"/>
    </source>
</evidence>
<dbReference type="Proteomes" id="UP000698335">
    <property type="component" value="Unassembled WGS sequence"/>
</dbReference>
<organism evidence="1 2">
    <name type="scientific">Lancefieldella rimae</name>
    <dbReference type="NCBI Taxonomy" id="1383"/>
    <lineage>
        <taxon>Bacteria</taxon>
        <taxon>Bacillati</taxon>
        <taxon>Actinomycetota</taxon>
        <taxon>Coriobacteriia</taxon>
        <taxon>Coriobacteriales</taxon>
        <taxon>Atopobiaceae</taxon>
        <taxon>Lancefieldella</taxon>
    </lineage>
</organism>
<dbReference type="Pfam" id="PF08282">
    <property type="entry name" value="Hydrolase_3"/>
    <property type="match status" value="1"/>
</dbReference>
<dbReference type="PANTHER" id="PTHR10000:SF8">
    <property type="entry name" value="HAD SUPERFAMILY HYDROLASE-LIKE, TYPE 3"/>
    <property type="match status" value="1"/>
</dbReference>
<dbReference type="GO" id="GO:0016791">
    <property type="term" value="F:phosphatase activity"/>
    <property type="evidence" value="ECO:0007669"/>
    <property type="project" value="TreeGrafter"/>
</dbReference>
<evidence type="ECO:0000313" key="2">
    <source>
        <dbReference type="Proteomes" id="UP000698335"/>
    </source>
</evidence>
<dbReference type="AlphaFoldDB" id="A0A930W0A1"/>
<dbReference type="GO" id="GO:0000287">
    <property type="term" value="F:magnesium ion binding"/>
    <property type="evidence" value="ECO:0007669"/>
    <property type="project" value="TreeGrafter"/>
</dbReference>
<comment type="caution">
    <text evidence="1">The sequence shown here is derived from an EMBL/GenBank/DDBJ whole genome shotgun (WGS) entry which is preliminary data.</text>
</comment>
<dbReference type="EMBL" id="JABZGW010000049">
    <property type="protein sequence ID" value="MBF4807448.1"/>
    <property type="molecule type" value="Genomic_DNA"/>
</dbReference>
<dbReference type="SUPFAM" id="SSF56784">
    <property type="entry name" value="HAD-like"/>
    <property type="match status" value="1"/>
</dbReference>
<name>A0A930W0A1_9ACTN</name>
<proteinExistence type="predicted"/>
<sequence length="295" mass="32115">MIKLVLSDMDETLKRANEPLVPKRTLKAITALKEAGIDFGPATGRSAYDALPFYGFDARYLQTAICGSGKVVYGKSTLVAKRVLPAKTLERILQVIARHKDTYLAYFGEGPAEPPLDVSIRPAWMIFGVTQAQVDYINAHYDSFTAAQGPNTVPHDKDFISVGILAPQDRLAREAMFDDVLTQIPEIDLVSPYTGWYDVNPKGFSKADGFKILLEYLNLAPDEVVFCGDSGNDLTLLELSPHSFCVGNGSDEAKALATYTLNGTVDEEIVAQLMEALVADGGDISGPHVQALIER</sequence>
<reference evidence="1" key="1">
    <citation type="submission" date="2020-04" db="EMBL/GenBank/DDBJ databases">
        <title>Deep metagenomics examines the oral microbiome during advanced dental caries in children, revealing novel taxa and co-occurrences with host molecules.</title>
        <authorList>
            <person name="Baker J.L."/>
            <person name="Morton J.T."/>
            <person name="Dinis M."/>
            <person name="Alvarez R."/>
            <person name="Tran N.C."/>
            <person name="Knight R."/>
            <person name="Edlund A."/>
        </authorList>
    </citation>
    <scope>NUCLEOTIDE SEQUENCE</scope>
    <source>
        <strain evidence="1">JCVI_38_bin.5</strain>
    </source>
</reference>
<accession>A0A930W0A1</accession>
<dbReference type="InterPro" id="IPR036412">
    <property type="entry name" value="HAD-like_sf"/>
</dbReference>
<dbReference type="InterPro" id="IPR023214">
    <property type="entry name" value="HAD_sf"/>
</dbReference>
<dbReference type="PANTHER" id="PTHR10000">
    <property type="entry name" value="PHOSPHOSERINE PHOSPHATASE"/>
    <property type="match status" value="1"/>
</dbReference>
<dbReference type="GO" id="GO:0005829">
    <property type="term" value="C:cytosol"/>
    <property type="evidence" value="ECO:0007669"/>
    <property type="project" value="TreeGrafter"/>
</dbReference>
<dbReference type="Gene3D" id="3.40.50.1000">
    <property type="entry name" value="HAD superfamily/HAD-like"/>
    <property type="match status" value="1"/>
</dbReference>
<gene>
    <name evidence="1" type="ORF">HXK26_01960</name>
</gene>
<protein>
    <submittedName>
        <fullName evidence="1">HAD family phosphatase</fullName>
    </submittedName>
</protein>
<dbReference type="Gene3D" id="3.30.1240.10">
    <property type="match status" value="1"/>
</dbReference>